<sequence length="414" mass="45465">MDPPERGNASATTLLGLITRGALKWHQEREDDGSSRKNNTTVTAPPDEVGTVPPRMEDSALALYDFLRCKEFDVLYMRRRLEKIAFTLHRAGVRSLSENLPSGHARMLTTKTLTSRPIEVVAAHDDGPSLVPLKGKEKANTEVSRSYKSKKKPKVEEGINAANIPYSVVPAFCDSQGESVRDEAALQSLPAIAKAQVLTTLANSFEPRVPARRLEISESSRPCTCRKCLAIMQPCPTEEGVVSSQENTYSVPRKWMRGKGRVTIQFDCCYNYAEGNGTPPGILHRVITDPISSPFKIYASKARVLSNFRPRERVRSDVPCRNGAAAGKCGFWGSRVSTKASIGKAKPVPVYSLISGSIGGVEATVKERESSRFNSIGRQSLTKVKAPGPKKYLGERNAKDLEKIWAMTKSTLEV</sequence>
<name>A0AAP0B4V6_9ASPA</name>
<protein>
    <submittedName>
        <fullName evidence="2">Uncharacterized protein</fullName>
    </submittedName>
</protein>
<accession>A0AAP0B4V6</accession>
<evidence type="ECO:0000313" key="3">
    <source>
        <dbReference type="Proteomes" id="UP001418222"/>
    </source>
</evidence>
<evidence type="ECO:0000313" key="2">
    <source>
        <dbReference type="EMBL" id="KAK8928502.1"/>
    </source>
</evidence>
<keyword evidence="3" id="KW-1185">Reference proteome</keyword>
<feature type="compositionally biased region" description="Basic and acidic residues" evidence="1">
    <location>
        <begin position="26"/>
        <end position="35"/>
    </location>
</feature>
<proteinExistence type="predicted"/>
<evidence type="ECO:0000256" key="1">
    <source>
        <dbReference type="SAM" id="MobiDB-lite"/>
    </source>
</evidence>
<dbReference type="PANTHER" id="PTHR31447">
    <property type="entry name" value="HYDROXYPROLINE-RICH GLYCOPROTEIN FAMILY PROTEIN-RELATED"/>
    <property type="match status" value="1"/>
</dbReference>
<organism evidence="2 3">
    <name type="scientific">Platanthera zijinensis</name>
    <dbReference type="NCBI Taxonomy" id="2320716"/>
    <lineage>
        <taxon>Eukaryota</taxon>
        <taxon>Viridiplantae</taxon>
        <taxon>Streptophyta</taxon>
        <taxon>Embryophyta</taxon>
        <taxon>Tracheophyta</taxon>
        <taxon>Spermatophyta</taxon>
        <taxon>Magnoliopsida</taxon>
        <taxon>Liliopsida</taxon>
        <taxon>Asparagales</taxon>
        <taxon>Orchidaceae</taxon>
        <taxon>Orchidoideae</taxon>
        <taxon>Orchideae</taxon>
        <taxon>Orchidinae</taxon>
        <taxon>Platanthera</taxon>
    </lineage>
</organism>
<dbReference type="InterPro" id="IPR044842">
    <property type="entry name" value="ALKBH9B/ALKBH10B-like"/>
</dbReference>
<gene>
    <name evidence="2" type="ORF">KSP39_PZI017443</name>
</gene>
<dbReference type="AlphaFoldDB" id="A0AAP0B4V6"/>
<comment type="caution">
    <text evidence="2">The sequence shown here is derived from an EMBL/GenBank/DDBJ whole genome shotgun (WGS) entry which is preliminary data.</text>
</comment>
<dbReference type="GO" id="GO:0006402">
    <property type="term" value="P:mRNA catabolic process"/>
    <property type="evidence" value="ECO:0007669"/>
    <property type="project" value="InterPro"/>
</dbReference>
<dbReference type="Proteomes" id="UP001418222">
    <property type="component" value="Unassembled WGS sequence"/>
</dbReference>
<dbReference type="GO" id="GO:0032451">
    <property type="term" value="F:demethylase activity"/>
    <property type="evidence" value="ECO:0007669"/>
    <property type="project" value="InterPro"/>
</dbReference>
<dbReference type="EMBL" id="JBBWWQ010000015">
    <property type="protein sequence ID" value="KAK8928502.1"/>
    <property type="molecule type" value="Genomic_DNA"/>
</dbReference>
<dbReference type="PANTHER" id="PTHR31447:SF5">
    <property type="entry name" value="FE2OG DIOXYGENASE DOMAIN-CONTAINING PROTEIN"/>
    <property type="match status" value="1"/>
</dbReference>
<dbReference type="GO" id="GO:0003729">
    <property type="term" value="F:mRNA binding"/>
    <property type="evidence" value="ECO:0007669"/>
    <property type="project" value="InterPro"/>
</dbReference>
<feature type="region of interest" description="Disordered" evidence="1">
    <location>
        <begin position="26"/>
        <end position="52"/>
    </location>
</feature>
<reference evidence="2 3" key="1">
    <citation type="journal article" date="2022" name="Nat. Plants">
        <title>Genomes of leafy and leafless Platanthera orchids illuminate the evolution of mycoheterotrophy.</title>
        <authorList>
            <person name="Li M.H."/>
            <person name="Liu K.W."/>
            <person name="Li Z."/>
            <person name="Lu H.C."/>
            <person name="Ye Q.L."/>
            <person name="Zhang D."/>
            <person name="Wang J.Y."/>
            <person name="Li Y.F."/>
            <person name="Zhong Z.M."/>
            <person name="Liu X."/>
            <person name="Yu X."/>
            <person name="Liu D.K."/>
            <person name="Tu X.D."/>
            <person name="Liu B."/>
            <person name="Hao Y."/>
            <person name="Liao X.Y."/>
            <person name="Jiang Y.T."/>
            <person name="Sun W.H."/>
            <person name="Chen J."/>
            <person name="Chen Y.Q."/>
            <person name="Ai Y."/>
            <person name="Zhai J.W."/>
            <person name="Wu S.S."/>
            <person name="Zhou Z."/>
            <person name="Hsiao Y.Y."/>
            <person name="Wu W.L."/>
            <person name="Chen Y.Y."/>
            <person name="Lin Y.F."/>
            <person name="Hsu J.L."/>
            <person name="Li C.Y."/>
            <person name="Wang Z.W."/>
            <person name="Zhao X."/>
            <person name="Zhong W.Y."/>
            <person name="Ma X.K."/>
            <person name="Ma L."/>
            <person name="Huang J."/>
            <person name="Chen G.Z."/>
            <person name="Huang M.Z."/>
            <person name="Huang L."/>
            <person name="Peng D.H."/>
            <person name="Luo Y.B."/>
            <person name="Zou S.Q."/>
            <person name="Chen S.P."/>
            <person name="Lan S."/>
            <person name="Tsai W.C."/>
            <person name="Van de Peer Y."/>
            <person name="Liu Z.J."/>
        </authorList>
    </citation>
    <scope>NUCLEOTIDE SEQUENCE [LARGE SCALE GENOMIC DNA]</scope>
    <source>
        <strain evidence="2">Lor287</strain>
    </source>
</reference>